<gene>
    <name evidence="1" type="ORF">BN12_190015</name>
</gene>
<evidence type="ECO:0000313" key="1">
    <source>
        <dbReference type="EMBL" id="CCH77372.1"/>
    </source>
</evidence>
<organism evidence="1 2">
    <name type="scientific">Nostocoides japonicum T1-X7</name>
    <dbReference type="NCBI Taxonomy" id="1194083"/>
    <lineage>
        <taxon>Bacteria</taxon>
        <taxon>Bacillati</taxon>
        <taxon>Actinomycetota</taxon>
        <taxon>Actinomycetes</taxon>
        <taxon>Micrococcales</taxon>
        <taxon>Intrasporangiaceae</taxon>
        <taxon>Nostocoides</taxon>
    </lineage>
</organism>
<dbReference type="OrthoDB" id="9815875at2"/>
<dbReference type="AlphaFoldDB" id="A0A077LWY7"/>
<comment type="caution">
    <text evidence="1">The sequence shown here is derived from an EMBL/GenBank/DDBJ whole genome shotgun (WGS) entry which is preliminary data.</text>
</comment>
<reference evidence="1 2" key="1">
    <citation type="journal article" date="2013" name="ISME J.">
        <title>A metabolic model for members of the genus Tetrasphaera involved in enhanced biological phosphorus removal.</title>
        <authorList>
            <person name="Kristiansen R."/>
            <person name="Nguyen H.T.T."/>
            <person name="Saunders A.M."/>
            <person name="Nielsen J.L."/>
            <person name="Wimmer R."/>
            <person name="Le V.Q."/>
            <person name="McIlroy S.J."/>
            <person name="Petrovski S."/>
            <person name="Seviour R.J."/>
            <person name="Calteau A."/>
            <person name="Nielsen K.L."/>
            <person name="Nielsen P.H."/>
        </authorList>
    </citation>
    <scope>NUCLEOTIDE SEQUENCE [LARGE SCALE GENOMIC DNA]</scope>
    <source>
        <strain evidence="1 2">T1-X7</strain>
    </source>
</reference>
<proteinExistence type="predicted"/>
<dbReference type="STRING" id="1194083.BN12_190015"/>
<protein>
    <submittedName>
        <fullName evidence="1">Uncharacterized protein</fullName>
    </submittedName>
</protein>
<dbReference type="Proteomes" id="UP000035721">
    <property type="component" value="Unassembled WGS sequence"/>
</dbReference>
<name>A0A077LWY7_9MICO</name>
<accession>A0A077LWY7</accession>
<evidence type="ECO:0000313" key="2">
    <source>
        <dbReference type="Proteomes" id="UP000035721"/>
    </source>
</evidence>
<dbReference type="RefSeq" id="WP_157635332.1">
    <property type="nucleotide sequence ID" value="NZ_HF570958.1"/>
</dbReference>
<dbReference type="EMBL" id="CAJB01000101">
    <property type="protein sequence ID" value="CCH77372.1"/>
    <property type="molecule type" value="Genomic_DNA"/>
</dbReference>
<sequence>MTTSPNTPEQPPIAGTRIASTALDAERIAAAVDAELAASIRETYACGWRQGERCDLGV</sequence>
<keyword evidence="2" id="KW-1185">Reference proteome</keyword>